<keyword evidence="1" id="KW-0812">Transmembrane</keyword>
<reference evidence="2 3" key="1">
    <citation type="submission" date="2020-07" db="EMBL/GenBank/DDBJ databases">
        <title>Characterization and genome sequencing of isolate MD1, a novel member within the family Lachnospiraceae.</title>
        <authorList>
            <person name="Rettenmaier R."/>
            <person name="Di Bello L."/>
            <person name="Zinser C."/>
            <person name="Scheitz K."/>
            <person name="Liebl W."/>
            <person name="Zverlov V."/>
        </authorList>
    </citation>
    <scope>NUCLEOTIDE SEQUENCE [LARGE SCALE GENOMIC DNA]</scope>
    <source>
        <strain evidence="2 3">MD1</strain>
    </source>
</reference>
<name>A0A839K2H7_9FIRM</name>
<dbReference type="EMBL" id="JACEGA010000001">
    <property type="protein sequence ID" value="MBB2183598.1"/>
    <property type="molecule type" value="Genomic_DNA"/>
</dbReference>
<organism evidence="2 3">
    <name type="scientific">Variimorphobacter saccharofermentans</name>
    <dbReference type="NCBI Taxonomy" id="2755051"/>
    <lineage>
        <taxon>Bacteria</taxon>
        <taxon>Bacillati</taxon>
        <taxon>Bacillota</taxon>
        <taxon>Clostridia</taxon>
        <taxon>Lachnospirales</taxon>
        <taxon>Lachnospiraceae</taxon>
        <taxon>Variimorphobacter</taxon>
    </lineage>
</organism>
<evidence type="ECO:0000313" key="2">
    <source>
        <dbReference type="EMBL" id="MBB2183598.1"/>
    </source>
</evidence>
<evidence type="ECO:0000256" key="1">
    <source>
        <dbReference type="SAM" id="Phobius"/>
    </source>
</evidence>
<feature type="transmembrane region" description="Helical" evidence="1">
    <location>
        <begin position="36"/>
        <end position="56"/>
    </location>
</feature>
<keyword evidence="3" id="KW-1185">Reference proteome</keyword>
<keyword evidence="1" id="KW-1133">Transmembrane helix</keyword>
<dbReference type="Proteomes" id="UP000574276">
    <property type="component" value="Unassembled WGS sequence"/>
</dbReference>
<protein>
    <recommendedName>
        <fullName evidence="4">CPBP family intramembrane metalloprotease</fullName>
    </recommendedName>
</protein>
<feature type="transmembrane region" description="Helical" evidence="1">
    <location>
        <begin position="7"/>
        <end position="24"/>
    </location>
</feature>
<dbReference type="RefSeq" id="WP_228353231.1">
    <property type="nucleotide sequence ID" value="NZ_JACEGA010000001.1"/>
</dbReference>
<evidence type="ECO:0000313" key="3">
    <source>
        <dbReference type="Proteomes" id="UP000574276"/>
    </source>
</evidence>
<evidence type="ECO:0008006" key="4">
    <source>
        <dbReference type="Google" id="ProtNLM"/>
    </source>
</evidence>
<keyword evidence="1" id="KW-0472">Membrane</keyword>
<sequence length="79" mass="9112">MKSKRNLIIFIIVALGSGWLGVFVDNILTEQPEGNSLGMGLWLILPLIFSVILRIINHDWKDGGLKTHFKNNRKWYLFT</sequence>
<proteinExistence type="predicted"/>
<comment type="caution">
    <text evidence="2">The sequence shown here is derived from an EMBL/GenBank/DDBJ whole genome shotgun (WGS) entry which is preliminary data.</text>
</comment>
<dbReference type="AlphaFoldDB" id="A0A839K2H7"/>
<accession>A0A839K2H7</accession>
<gene>
    <name evidence="2" type="ORF">H0486_12000</name>
</gene>